<evidence type="ECO:0000313" key="4">
    <source>
        <dbReference type="EMBL" id="CAF1574589.1"/>
    </source>
</evidence>
<name>A0A815YV73_9BILA</name>
<evidence type="ECO:0000259" key="2">
    <source>
        <dbReference type="SMART" id="SM00645"/>
    </source>
</evidence>
<proteinExistence type="predicted"/>
<evidence type="ECO:0000256" key="1">
    <source>
        <dbReference type="SAM" id="MobiDB-lite"/>
    </source>
</evidence>
<dbReference type="GO" id="GO:0008234">
    <property type="term" value="F:cysteine-type peptidase activity"/>
    <property type="evidence" value="ECO:0007669"/>
    <property type="project" value="InterPro"/>
</dbReference>
<dbReference type="Pfam" id="PF00112">
    <property type="entry name" value="Peptidase_C1"/>
    <property type="match status" value="1"/>
</dbReference>
<dbReference type="EMBL" id="CAJOBC010096308">
    <property type="protein sequence ID" value="CAF4439193.1"/>
    <property type="molecule type" value="Genomic_DNA"/>
</dbReference>
<dbReference type="EMBL" id="CAJNOQ010030436">
    <property type="protein sequence ID" value="CAF1574589.1"/>
    <property type="molecule type" value="Genomic_DNA"/>
</dbReference>
<dbReference type="EMBL" id="CAJOBA010021011">
    <property type="protein sequence ID" value="CAF3910714.1"/>
    <property type="molecule type" value="Genomic_DNA"/>
</dbReference>
<dbReference type="SMART" id="SM00645">
    <property type="entry name" value="Pept_C1"/>
    <property type="match status" value="1"/>
</dbReference>
<feature type="domain" description="Peptidase C1A papain C-terminal" evidence="2">
    <location>
        <begin position="42"/>
        <end position="256"/>
    </location>
</feature>
<dbReference type="OrthoDB" id="640249at2759"/>
<evidence type="ECO:0000313" key="7">
    <source>
        <dbReference type="Proteomes" id="UP000663829"/>
    </source>
</evidence>
<dbReference type="Proteomes" id="UP000681722">
    <property type="component" value="Unassembled WGS sequence"/>
</dbReference>
<comment type="caution">
    <text evidence="4">The sequence shown here is derived from an EMBL/GenBank/DDBJ whole genome shotgun (WGS) entry which is preliminary data.</text>
</comment>
<feature type="region of interest" description="Disordered" evidence="1">
    <location>
        <begin position="370"/>
        <end position="417"/>
    </location>
</feature>
<organism evidence="4 7">
    <name type="scientific">Didymodactylos carnosus</name>
    <dbReference type="NCBI Taxonomy" id="1234261"/>
    <lineage>
        <taxon>Eukaryota</taxon>
        <taxon>Metazoa</taxon>
        <taxon>Spiralia</taxon>
        <taxon>Gnathifera</taxon>
        <taxon>Rotifera</taxon>
        <taxon>Eurotatoria</taxon>
        <taxon>Bdelloidea</taxon>
        <taxon>Philodinida</taxon>
        <taxon>Philodinidae</taxon>
        <taxon>Didymodactylos</taxon>
    </lineage>
</organism>
<dbReference type="Proteomes" id="UP000677228">
    <property type="component" value="Unassembled WGS sequence"/>
</dbReference>
<dbReference type="Proteomes" id="UP000682733">
    <property type="component" value="Unassembled WGS sequence"/>
</dbReference>
<evidence type="ECO:0000313" key="3">
    <source>
        <dbReference type="EMBL" id="CAF1129278.1"/>
    </source>
</evidence>
<keyword evidence="7" id="KW-1185">Reference proteome</keyword>
<sequence length="497" mass="57339">MKFGLLFNRRTRQSYRLDGCRLSKRKPLAITQFSSQINRNQLPSGVDLRPMLSPIEQQRAIGSCVGNALAAIYEYFYLRTHNHLKDFSRLFIYYNARRLEDELSSPDTFRHATESDSGADIQYGIAGLIQYGCCDEQLWPYETILVNKKPSDQAYQHAKRYLVQEYSKLSNDIIDLKECLAGGYPFVMAIKIFSSFAADHHGFVPMPKANEKMSIYRHAVVCVGYIDEQKVFIIRNSHGKQWGADGYGFLPYEYVTDKELTKELWTVKSITNMIRLDVHQARAAWIHSPFRSISRAASQQRMAAEPIDDKQDWDIVYTTQNGPEMNNNDDDFNYDPARTPRRHSADLFGQLNSRGERQQSPHHYHNLLHNHNVRQSSPSPTRDNRHHSHGSDINLHHLHRHPSRDEHHQRRHSRESPFLAEQQRSFLLPSMYGPSFGFQPGPNFGAMGNMVPPFQMGAPAFPNPMMNFPFANNPFVGNQPFNDGFNNPFMPPFYPPF</sequence>
<accession>A0A815YV73</accession>
<dbReference type="CDD" id="cd02619">
    <property type="entry name" value="Peptidase_C1"/>
    <property type="match status" value="1"/>
</dbReference>
<reference evidence="4" key="1">
    <citation type="submission" date="2021-02" db="EMBL/GenBank/DDBJ databases">
        <authorList>
            <person name="Nowell W R."/>
        </authorList>
    </citation>
    <scope>NUCLEOTIDE SEQUENCE</scope>
</reference>
<dbReference type="Gene3D" id="3.90.70.10">
    <property type="entry name" value="Cysteine proteinases"/>
    <property type="match status" value="1"/>
</dbReference>
<dbReference type="Proteomes" id="UP000663829">
    <property type="component" value="Unassembled WGS sequence"/>
</dbReference>
<dbReference type="SUPFAM" id="SSF54001">
    <property type="entry name" value="Cysteine proteinases"/>
    <property type="match status" value="1"/>
</dbReference>
<dbReference type="EMBL" id="CAJNOK010010975">
    <property type="protein sequence ID" value="CAF1129278.1"/>
    <property type="molecule type" value="Genomic_DNA"/>
</dbReference>
<protein>
    <recommendedName>
        <fullName evidence="2">Peptidase C1A papain C-terminal domain-containing protein</fullName>
    </recommendedName>
</protein>
<evidence type="ECO:0000313" key="6">
    <source>
        <dbReference type="EMBL" id="CAF4439193.1"/>
    </source>
</evidence>
<dbReference type="AlphaFoldDB" id="A0A815YV73"/>
<evidence type="ECO:0000313" key="5">
    <source>
        <dbReference type="EMBL" id="CAF3910714.1"/>
    </source>
</evidence>
<gene>
    <name evidence="4" type="ORF">GPM918_LOCUS40634</name>
    <name evidence="3" type="ORF">OVA965_LOCUS20571</name>
    <name evidence="6" type="ORF">SRO942_LOCUS41599</name>
    <name evidence="5" type="ORF">TMI583_LOCUS20996</name>
</gene>
<dbReference type="InterPro" id="IPR000668">
    <property type="entry name" value="Peptidase_C1A_C"/>
</dbReference>
<dbReference type="InterPro" id="IPR038765">
    <property type="entry name" value="Papain-like_cys_pep_sf"/>
</dbReference>
<feature type="region of interest" description="Disordered" evidence="1">
    <location>
        <begin position="319"/>
        <end position="342"/>
    </location>
</feature>
<dbReference type="GO" id="GO:0006508">
    <property type="term" value="P:proteolysis"/>
    <property type="evidence" value="ECO:0007669"/>
    <property type="project" value="InterPro"/>
</dbReference>